<organism evidence="2 3">
    <name type="scientific">Penicillium cataractarum</name>
    <dbReference type="NCBI Taxonomy" id="2100454"/>
    <lineage>
        <taxon>Eukaryota</taxon>
        <taxon>Fungi</taxon>
        <taxon>Dikarya</taxon>
        <taxon>Ascomycota</taxon>
        <taxon>Pezizomycotina</taxon>
        <taxon>Eurotiomycetes</taxon>
        <taxon>Eurotiomycetidae</taxon>
        <taxon>Eurotiales</taxon>
        <taxon>Aspergillaceae</taxon>
        <taxon>Penicillium</taxon>
    </lineage>
</organism>
<dbReference type="InterPro" id="IPR040632">
    <property type="entry name" value="Sulfotransfer_4"/>
</dbReference>
<evidence type="ECO:0000256" key="1">
    <source>
        <dbReference type="SAM" id="MobiDB-lite"/>
    </source>
</evidence>
<name>A0A9W9US62_9EURO</name>
<evidence type="ECO:0000313" key="3">
    <source>
        <dbReference type="Proteomes" id="UP001147782"/>
    </source>
</evidence>
<sequence length="272" mass="30480">MAQEGETATSTGEATVNPPPPPVSEKVAKSSPPILCLGMARTGTASLAQSLRILGVPNVHHGLEIIGPEFQKHWKVLDRAADASFPVLPTYTGKPFTSSEWDEAFGGYGAVTDIASFYAMSLIRAYPDAQVILVERDIQSWLKSTEQVFRPWKSRSHVRMIHWVGSYIGSIEGKVSLKFQLGWTQSKHPKDISKNARAAYERHYKEIRATVPQEQLLEFQLKDGWEPLCRFLGKDIPDVPFPRVNEAEAYAKHIKKTRNDALKRLAKKVFLP</sequence>
<feature type="region of interest" description="Disordered" evidence="1">
    <location>
        <begin position="1"/>
        <end position="29"/>
    </location>
</feature>
<evidence type="ECO:0000313" key="2">
    <source>
        <dbReference type="EMBL" id="KAJ5355523.1"/>
    </source>
</evidence>
<reference evidence="2" key="1">
    <citation type="submission" date="2022-11" db="EMBL/GenBank/DDBJ databases">
        <authorList>
            <person name="Petersen C."/>
        </authorList>
    </citation>
    <scope>NUCLEOTIDE SEQUENCE</scope>
    <source>
        <strain evidence="2">IBT 29864</strain>
    </source>
</reference>
<dbReference type="PANTHER" id="PTHR36978">
    <property type="entry name" value="P-LOOP CONTAINING NUCLEOTIDE TRIPHOSPHATE HYDROLASE"/>
    <property type="match status" value="1"/>
</dbReference>
<gene>
    <name evidence="2" type="ORF">N7496_012735</name>
</gene>
<comment type="caution">
    <text evidence="2">The sequence shown here is derived from an EMBL/GenBank/DDBJ whole genome shotgun (WGS) entry which is preliminary data.</text>
</comment>
<dbReference type="Pfam" id="PF17784">
    <property type="entry name" value="Sulfotransfer_4"/>
    <property type="match status" value="1"/>
</dbReference>
<dbReference type="Proteomes" id="UP001147782">
    <property type="component" value="Unassembled WGS sequence"/>
</dbReference>
<dbReference type="PANTHER" id="PTHR36978:SF4">
    <property type="entry name" value="P-LOOP CONTAINING NUCLEOSIDE TRIPHOSPHATE HYDROLASE PROTEIN"/>
    <property type="match status" value="1"/>
</dbReference>
<dbReference type="InterPro" id="IPR027417">
    <property type="entry name" value="P-loop_NTPase"/>
</dbReference>
<accession>A0A9W9US62</accession>
<dbReference type="SUPFAM" id="SSF52540">
    <property type="entry name" value="P-loop containing nucleoside triphosphate hydrolases"/>
    <property type="match status" value="1"/>
</dbReference>
<dbReference type="AlphaFoldDB" id="A0A9W9US62"/>
<evidence type="ECO:0008006" key="4">
    <source>
        <dbReference type="Google" id="ProtNLM"/>
    </source>
</evidence>
<dbReference type="Gene3D" id="3.40.50.300">
    <property type="entry name" value="P-loop containing nucleotide triphosphate hydrolases"/>
    <property type="match status" value="1"/>
</dbReference>
<dbReference type="OrthoDB" id="408152at2759"/>
<reference evidence="2" key="2">
    <citation type="journal article" date="2023" name="IMA Fungus">
        <title>Comparative genomic study of the Penicillium genus elucidates a diverse pangenome and 15 lateral gene transfer events.</title>
        <authorList>
            <person name="Petersen C."/>
            <person name="Sorensen T."/>
            <person name="Nielsen M.R."/>
            <person name="Sondergaard T.E."/>
            <person name="Sorensen J.L."/>
            <person name="Fitzpatrick D.A."/>
            <person name="Frisvad J.C."/>
            <person name="Nielsen K.L."/>
        </authorList>
    </citation>
    <scope>NUCLEOTIDE SEQUENCE</scope>
    <source>
        <strain evidence="2">IBT 29864</strain>
    </source>
</reference>
<protein>
    <recommendedName>
        <fullName evidence="4">P-loop containing nucleoside triphosphate hydrolase protein</fullName>
    </recommendedName>
</protein>
<proteinExistence type="predicted"/>
<dbReference type="RefSeq" id="XP_056549546.1">
    <property type="nucleotide sequence ID" value="XM_056705648.1"/>
</dbReference>
<dbReference type="EMBL" id="JAPZBS010000010">
    <property type="protein sequence ID" value="KAJ5355523.1"/>
    <property type="molecule type" value="Genomic_DNA"/>
</dbReference>
<feature type="compositionally biased region" description="Low complexity" evidence="1">
    <location>
        <begin position="1"/>
        <end position="15"/>
    </location>
</feature>
<keyword evidence="3" id="KW-1185">Reference proteome</keyword>
<dbReference type="GeneID" id="81444827"/>